<accession>A0A127JYS8</accession>
<name>A0A127JYS8_9BURK</name>
<sequence length="130" mass="14129">MPLQLTIHHGLPYLLVEVSGTASLADHQGVVSLAATVCAGTRYRRCLLDLRSMETSLAFTEHLQLGTFVGENVRNLEKVATVVTPEVRSGISEKAARKTGARLRAFTCIEQATAWIHSNELSRPAELSDA</sequence>
<dbReference type="Pfam" id="PF11964">
    <property type="entry name" value="SpoIIAA-like"/>
    <property type="match status" value="1"/>
</dbReference>
<organism evidence="1 2">
    <name type="scientific">Ramlibacter tataouinensis</name>
    <dbReference type="NCBI Taxonomy" id="94132"/>
    <lineage>
        <taxon>Bacteria</taxon>
        <taxon>Pseudomonadati</taxon>
        <taxon>Pseudomonadota</taxon>
        <taxon>Betaproteobacteria</taxon>
        <taxon>Burkholderiales</taxon>
        <taxon>Comamonadaceae</taxon>
        <taxon>Ramlibacter</taxon>
    </lineage>
</organism>
<dbReference type="InterPro" id="IPR036513">
    <property type="entry name" value="STAS_dom_sf"/>
</dbReference>
<gene>
    <name evidence="1" type="ORF">UC35_22615</name>
</gene>
<dbReference type="EMBL" id="CP010951">
    <property type="protein sequence ID" value="AMO25111.1"/>
    <property type="molecule type" value="Genomic_DNA"/>
</dbReference>
<keyword evidence="2" id="KW-1185">Reference proteome</keyword>
<dbReference type="SUPFAM" id="SSF52091">
    <property type="entry name" value="SpoIIaa-like"/>
    <property type="match status" value="1"/>
</dbReference>
<dbReference type="Proteomes" id="UP000070433">
    <property type="component" value="Chromosome"/>
</dbReference>
<reference evidence="1 2" key="1">
    <citation type="journal article" date="2014" name="Int. J. Syst. Evol. Microbiol.">
        <title>Ramlibacter solisilvae sp. nov., isolated from forest soil, and emended description of the genus Ramlibacter.</title>
        <authorList>
            <person name="Lee H.J."/>
            <person name="Lee S.H."/>
            <person name="Lee S.S."/>
            <person name="Lee J.S."/>
            <person name="Kim Y."/>
            <person name="Kim S.C."/>
            <person name="Jeon C.O."/>
        </authorList>
    </citation>
    <scope>NUCLEOTIDE SEQUENCE [LARGE SCALE GENOMIC DNA]</scope>
    <source>
        <strain evidence="1 2">5-10</strain>
    </source>
</reference>
<evidence type="ECO:0000313" key="2">
    <source>
        <dbReference type="Proteomes" id="UP000070433"/>
    </source>
</evidence>
<evidence type="ECO:0000313" key="1">
    <source>
        <dbReference type="EMBL" id="AMO25111.1"/>
    </source>
</evidence>
<dbReference type="InterPro" id="IPR021866">
    <property type="entry name" value="SpoIIAA-like"/>
</dbReference>
<protein>
    <recommendedName>
        <fullName evidence="3">STAS/SEC14 domain-containing protein</fullName>
    </recommendedName>
</protein>
<proteinExistence type="predicted"/>
<dbReference type="OrthoDB" id="8911189at2"/>
<evidence type="ECO:0008006" key="3">
    <source>
        <dbReference type="Google" id="ProtNLM"/>
    </source>
</evidence>
<dbReference type="AlphaFoldDB" id="A0A127JYS8"/>
<dbReference type="RefSeq" id="WP_061503547.1">
    <property type="nucleotide sequence ID" value="NZ_CP010951.1"/>
</dbReference>